<dbReference type="EMBL" id="JABAEW010000021">
    <property type="protein sequence ID" value="NMD87232.1"/>
    <property type="molecule type" value="Genomic_DNA"/>
</dbReference>
<dbReference type="RefSeq" id="WP_168962721.1">
    <property type="nucleotide sequence ID" value="NZ_JABAEW010000021.1"/>
</dbReference>
<evidence type="ECO:0000313" key="1">
    <source>
        <dbReference type="EMBL" id="NMD87232.1"/>
    </source>
</evidence>
<protein>
    <submittedName>
        <fullName evidence="1">Restriction endonuclease subunit M</fullName>
    </submittedName>
</protein>
<keyword evidence="1" id="KW-0378">Hydrolase</keyword>
<keyword evidence="1" id="KW-0540">Nuclease</keyword>
<dbReference type="AlphaFoldDB" id="A0A848B279"/>
<gene>
    <name evidence="1" type="ORF">HF882_11610</name>
</gene>
<organism evidence="1 2">
    <name type="scientific">Victivallis vadensis</name>
    <dbReference type="NCBI Taxonomy" id="172901"/>
    <lineage>
        <taxon>Bacteria</taxon>
        <taxon>Pseudomonadati</taxon>
        <taxon>Lentisphaerota</taxon>
        <taxon>Lentisphaeria</taxon>
        <taxon>Victivallales</taxon>
        <taxon>Victivallaceae</taxon>
        <taxon>Victivallis</taxon>
    </lineage>
</organism>
<keyword evidence="1" id="KW-0255">Endonuclease</keyword>
<sequence>MTVPKNQLNTDGVDISENDLRERYPEVLATLLRDHTTGKNIFWATDNYAKLGEAYNYYAPIIPSLITGEYGQVIRPRVKKDKELQLSRIRDMAEVFTPSWICNVQNNLIDTAWFNRENVFNIELGETWETVKTRITFPEGKTWKDYVRANRMEITCGEAPYITSRYDTTTGEFIPVESRIGLLDRKLRVINENVDQTGEWLKAAQTAYKSIYGYEWQGDSLLLAREAMLYTFLENYYLKFSRMPQERSIRYIAYIVSWNIWQMDGLKGVVPGSCHEEESINLFGETTITQCPGCISGNNTRHNGVYSLIKDWSAGEKIEYISLTGGRRS</sequence>
<dbReference type="GO" id="GO:0004519">
    <property type="term" value="F:endonuclease activity"/>
    <property type="evidence" value="ECO:0007669"/>
    <property type="project" value="UniProtKB-KW"/>
</dbReference>
<accession>A0A848B279</accession>
<dbReference type="Proteomes" id="UP000576225">
    <property type="component" value="Unassembled WGS sequence"/>
</dbReference>
<comment type="caution">
    <text evidence="1">The sequence shown here is derived from an EMBL/GenBank/DDBJ whole genome shotgun (WGS) entry which is preliminary data.</text>
</comment>
<evidence type="ECO:0000313" key="2">
    <source>
        <dbReference type="Proteomes" id="UP000576225"/>
    </source>
</evidence>
<reference evidence="1 2" key="1">
    <citation type="submission" date="2020-04" db="EMBL/GenBank/DDBJ databases">
        <authorList>
            <person name="Hitch T.C.A."/>
            <person name="Wylensek D."/>
            <person name="Clavel T."/>
        </authorList>
    </citation>
    <scope>NUCLEOTIDE SEQUENCE [LARGE SCALE GENOMIC DNA]</scope>
    <source>
        <strain evidence="1 2">COR2-253-APC-1A</strain>
    </source>
</reference>
<name>A0A848B279_9BACT</name>
<proteinExistence type="predicted"/>